<evidence type="ECO:0000256" key="3">
    <source>
        <dbReference type="ARBA" id="ARBA00022475"/>
    </source>
</evidence>
<dbReference type="InterPro" id="IPR003593">
    <property type="entry name" value="AAA+_ATPase"/>
</dbReference>
<evidence type="ECO:0000256" key="8">
    <source>
        <dbReference type="ARBA" id="ARBA00022967"/>
    </source>
</evidence>
<keyword evidence="7 11" id="KW-0067">ATP-binding</keyword>
<protein>
    <submittedName>
        <fullName evidence="11">ATP-binding cassette domain-containing protein</fullName>
    </submittedName>
</protein>
<organism evidence="11 12">
    <name type="scientific">Sanguibacter inulinus</name>
    <dbReference type="NCBI Taxonomy" id="60922"/>
    <lineage>
        <taxon>Bacteria</taxon>
        <taxon>Bacillati</taxon>
        <taxon>Actinomycetota</taxon>
        <taxon>Actinomycetes</taxon>
        <taxon>Micrococcales</taxon>
        <taxon>Sanguibacteraceae</taxon>
        <taxon>Sanguibacter</taxon>
    </lineage>
</organism>
<feature type="domain" description="ABC transporter" evidence="10">
    <location>
        <begin position="262"/>
        <end position="508"/>
    </location>
</feature>
<dbReference type="PROSITE" id="PS00211">
    <property type="entry name" value="ABC_TRANSPORTER_1"/>
    <property type="match status" value="1"/>
</dbReference>
<dbReference type="Pfam" id="PF00005">
    <property type="entry name" value="ABC_tran"/>
    <property type="match status" value="2"/>
</dbReference>
<dbReference type="InterPro" id="IPR017871">
    <property type="entry name" value="ABC_transporter-like_CS"/>
</dbReference>
<dbReference type="RefSeq" id="WP_056128966.1">
    <property type="nucleotide sequence ID" value="NZ_JACBYE010000003.1"/>
</dbReference>
<dbReference type="InterPro" id="IPR050107">
    <property type="entry name" value="ABC_carbohydrate_import_ATPase"/>
</dbReference>
<proteinExistence type="predicted"/>
<dbReference type="CDD" id="cd03216">
    <property type="entry name" value="ABC_Carb_Monos_I"/>
    <property type="match status" value="1"/>
</dbReference>
<keyword evidence="6" id="KW-0547">Nucleotide-binding</keyword>
<evidence type="ECO:0000256" key="4">
    <source>
        <dbReference type="ARBA" id="ARBA00022597"/>
    </source>
</evidence>
<gene>
    <name evidence="11" type="ORF">HZZ10_01995</name>
</gene>
<keyword evidence="8" id="KW-1278">Translocase</keyword>
<dbReference type="InterPro" id="IPR003439">
    <property type="entry name" value="ABC_transporter-like_ATP-bd"/>
</dbReference>
<dbReference type="EMBL" id="JACBYE010000003">
    <property type="protein sequence ID" value="NYS92307.1"/>
    <property type="molecule type" value="Genomic_DNA"/>
</dbReference>
<dbReference type="InterPro" id="IPR053466">
    <property type="entry name" value="L-arabinose_ABC_transporter"/>
</dbReference>
<reference evidence="11 12" key="1">
    <citation type="submission" date="2020-07" db="EMBL/GenBank/DDBJ databases">
        <title>MOT database genomes.</title>
        <authorList>
            <person name="Joseph S."/>
            <person name="Aduse-Opoku J."/>
            <person name="Hashim A."/>
            <person name="Wade W."/>
            <person name="Curtis M."/>
        </authorList>
    </citation>
    <scope>NUCLEOTIDE SEQUENCE [LARGE SCALE GENOMIC DNA]</scope>
    <source>
        <strain evidence="11 12">DSM 100099</strain>
    </source>
</reference>
<dbReference type="GO" id="GO:0005886">
    <property type="term" value="C:plasma membrane"/>
    <property type="evidence" value="ECO:0007669"/>
    <property type="project" value="UniProtKB-SubCell"/>
</dbReference>
<keyword evidence="9" id="KW-0472">Membrane</keyword>
<comment type="caution">
    <text evidence="11">The sequence shown here is derived from an EMBL/GenBank/DDBJ whole genome shotgun (WGS) entry which is preliminary data.</text>
</comment>
<dbReference type="InterPro" id="IPR027417">
    <property type="entry name" value="P-loop_NTPase"/>
</dbReference>
<sequence>MSSPILEMRSITKTFPGVKALQDVTLEVASGEIHAICGENGAGKSTLMKVLSGVYPHGSYTGEILFDGEEVRFGSINDSEDKGIVIIHQELALVPYLSIAENIFLGNERRRGGLIDWNQTNADAAELMAQVGLDELPVTPVGALGVGKQQLVEIAKALSKKVRLLILDEPTAALNDSDSEHLLGLLRDLKARGITSIMISHKLNEIASIADSTTIIRDGQTIEKLDMRSGEVTQDRIIRGMVGRDLEHRYPEHEATLGAEVLRVEDWTVYHPTEPGRVVVDKANLTVRAGEIVGIAGLMGAGRTELAMSIFGRSYGSKATGKVFLHGKEISTKTVSEAISHGLAYATEDRKKYGLNLIEDVRSNISAASLGKLSKGGWVNGNEEIQVAEGYRKSMNIKTSTVMALTGKLSGGNQQKVVLSKWIYTDPEVLILDEPTRGIDVGAKYEIYTIINALADAGKAVILISSELPEVLGICDRIYTLAFGRITGQVDRAGATQESLMELMTQEKEPVR</sequence>
<keyword evidence="12" id="KW-1185">Reference proteome</keyword>
<evidence type="ECO:0000256" key="1">
    <source>
        <dbReference type="ARBA" id="ARBA00004202"/>
    </source>
</evidence>
<dbReference type="PANTHER" id="PTHR43790:SF1">
    <property type="entry name" value="XYLOSE IMPORT ATP-BINDING PROTEIN XYLG"/>
    <property type="match status" value="1"/>
</dbReference>
<evidence type="ECO:0000256" key="5">
    <source>
        <dbReference type="ARBA" id="ARBA00022737"/>
    </source>
</evidence>
<dbReference type="AlphaFoldDB" id="A0A853EPT5"/>
<dbReference type="NCBIfam" id="NF040905">
    <property type="entry name" value="GguA"/>
    <property type="match status" value="1"/>
</dbReference>
<evidence type="ECO:0000256" key="2">
    <source>
        <dbReference type="ARBA" id="ARBA00022448"/>
    </source>
</evidence>
<accession>A0A853EPT5</accession>
<name>A0A853EPT5_9MICO</name>
<dbReference type="Gene3D" id="3.40.50.300">
    <property type="entry name" value="P-loop containing nucleotide triphosphate hydrolases"/>
    <property type="match status" value="2"/>
</dbReference>
<evidence type="ECO:0000256" key="7">
    <source>
        <dbReference type="ARBA" id="ARBA00022840"/>
    </source>
</evidence>
<dbReference type="SUPFAM" id="SSF52540">
    <property type="entry name" value="P-loop containing nucleoside triphosphate hydrolases"/>
    <property type="match status" value="2"/>
</dbReference>
<dbReference type="PANTHER" id="PTHR43790">
    <property type="entry name" value="CARBOHYDRATE TRANSPORT ATP-BINDING PROTEIN MG119-RELATED"/>
    <property type="match status" value="1"/>
</dbReference>
<dbReference type="Proteomes" id="UP000561011">
    <property type="component" value="Unassembled WGS sequence"/>
</dbReference>
<keyword evidence="5" id="KW-0677">Repeat</keyword>
<dbReference type="PROSITE" id="PS50893">
    <property type="entry name" value="ABC_TRANSPORTER_2"/>
    <property type="match status" value="2"/>
</dbReference>
<dbReference type="CDD" id="cd03215">
    <property type="entry name" value="ABC_Carb_Monos_II"/>
    <property type="match status" value="1"/>
</dbReference>
<evidence type="ECO:0000313" key="12">
    <source>
        <dbReference type="Proteomes" id="UP000561011"/>
    </source>
</evidence>
<evidence type="ECO:0000313" key="11">
    <source>
        <dbReference type="EMBL" id="NYS92307.1"/>
    </source>
</evidence>
<feature type="domain" description="ABC transporter" evidence="10">
    <location>
        <begin position="6"/>
        <end position="243"/>
    </location>
</feature>
<keyword evidence="3" id="KW-1003">Cell membrane</keyword>
<dbReference type="FunFam" id="3.40.50.300:FF:000127">
    <property type="entry name" value="Ribose import ATP-binding protein RbsA"/>
    <property type="match status" value="1"/>
</dbReference>
<keyword evidence="4" id="KW-0762">Sugar transport</keyword>
<dbReference type="SMART" id="SM00382">
    <property type="entry name" value="AAA"/>
    <property type="match status" value="2"/>
</dbReference>
<keyword evidence="2" id="KW-0813">Transport</keyword>
<dbReference type="GO" id="GO:0005524">
    <property type="term" value="F:ATP binding"/>
    <property type="evidence" value="ECO:0007669"/>
    <property type="project" value="UniProtKB-KW"/>
</dbReference>
<evidence type="ECO:0000259" key="10">
    <source>
        <dbReference type="PROSITE" id="PS50893"/>
    </source>
</evidence>
<evidence type="ECO:0000256" key="6">
    <source>
        <dbReference type="ARBA" id="ARBA00022741"/>
    </source>
</evidence>
<comment type="subcellular location">
    <subcellularLocation>
        <location evidence="1">Cell membrane</location>
        <topology evidence="1">Peripheral membrane protein</topology>
    </subcellularLocation>
</comment>
<dbReference type="GO" id="GO:0016887">
    <property type="term" value="F:ATP hydrolysis activity"/>
    <property type="evidence" value="ECO:0007669"/>
    <property type="project" value="InterPro"/>
</dbReference>
<evidence type="ECO:0000256" key="9">
    <source>
        <dbReference type="ARBA" id="ARBA00023136"/>
    </source>
</evidence>